<reference evidence="1 2" key="1">
    <citation type="submission" date="2020-12" db="EMBL/GenBank/DDBJ databases">
        <authorList>
            <person name="Zhou J."/>
        </authorList>
    </citation>
    <scope>NUCLEOTIDE SEQUENCE [LARGE SCALE GENOMIC DNA]</scope>
    <source>
        <strain evidence="1 2">CCUG 61299</strain>
    </source>
</reference>
<gene>
    <name evidence="1" type="ORF">JG540_07650</name>
</gene>
<name>A0A7T7M8L3_9ACTO</name>
<evidence type="ECO:0000313" key="2">
    <source>
        <dbReference type="Proteomes" id="UP000595895"/>
    </source>
</evidence>
<dbReference type="EMBL" id="CP066802">
    <property type="protein sequence ID" value="QQM66924.1"/>
    <property type="molecule type" value="Genomic_DNA"/>
</dbReference>
<organism evidence="1 2">
    <name type="scientific">Actinomyces weissii</name>
    <dbReference type="NCBI Taxonomy" id="675090"/>
    <lineage>
        <taxon>Bacteria</taxon>
        <taxon>Bacillati</taxon>
        <taxon>Actinomycetota</taxon>
        <taxon>Actinomycetes</taxon>
        <taxon>Actinomycetales</taxon>
        <taxon>Actinomycetaceae</taxon>
        <taxon>Actinomyces</taxon>
    </lineage>
</organism>
<keyword evidence="2" id="KW-1185">Reference proteome</keyword>
<dbReference type="RefSeq" id="WP_200275095.1">
    <property type="nucleotide sequence ID" value="NZ_CP066802.1"/>
</dbReference>
<evidence type="ECO:0000313" key="1">
    <source>
        <dbReference type="EMBL" id="QQM66924.1"/>
    </source>
</evidence>
<dbReference type="AlphaFoldDB" id="A0A7T7M8L3"/>
<dbReference type="Proteomes" id="UP000595895">
    <property type="component" value="Chromosome"/>
</dbReference>
<proteinExistence type="predicted"/>
<dbReference type="KEGG" id="awe:JG540_07650"/>
<dbReference type="PROSITE" id="PS51257">
    <property type="entry name" value="PROKAR_LIPOPROTEIN"/>
    <property type="match status" value="1"/>
</dbReference>
<sequence length="62" mass="6237">MRIDHVADSWWVAVGALTAACTPAADRPGVGSRADDGGGVLVPRRRSCSCADDAAAAAIVTV</sequence>
<protein>
    <submittedName>
        <fullName evidence="1">Uncharacterized protein</fullName>
    </submittedName>
</protein>
<accession>A0A7T7M8L3</accession>